<name>A0ABY4FIW7_9MICO</name>
<gene>
    <name evidence="2" type="ORF">MUN78_09085</name>
</gene>
<sequence>MVSSPADHPRSLAGWAALRVLLALESAFLAGVVVMTVIGAAGSAGSAGSMLQNVSLVVMAAVCLLWVVITLVGALRGRASWVRGSAVTVHVLLFAAGTGCLQIGIGPWWLGFALAAAALLGFLAAILAQPDTRTVAERAEAGE</sequence>
<feature type="transmembrane region" description="Helical" evidence="1">
    <location>
        <begin position="20"/>
        <end position="42"/>
    </location>
</feature>
<feature type="transmembrane region" description="Helical" evidence="1">
    <location>
        <begin position="111"/>
        <end position="128"/>
    </location>
</feature>
<keyword evidence="1" id="KW-0472">Membrane</keyword>
<reference evidence="2 3" key="1">
    <citation type="submission" date="2022-04" db="EMBL/GenBank/DDBJ databases">
        <title>Leucobacter sp. isolated from rhizosphere of garlic.</title>
        <authorList>
            <person name="Won M."/>
            <person name="Lee C.-M."/>
            <person name="Woen H.-Y."/>
            <person name="Kwon S.-W."/>
        </authorList>
    </citation>
    <scope>NUCLEOTIDE SEQUENCE [LARGE SCALE GENOMIC DNA]</scope>
    <source>
        <strain evidence="2 3">H21R-40</strain>
    </source>
</reference>
<keyword evidence="1" id="KW-0812">Transmembrane</keyword>
<keyword evidence="1" id="KW-1133">Transmembrane helix</keyword>
<dbReference type="Proteomes" id="UP000831786">
    <property type="component" value="Chromosome"/>
</dbReference>
<dbReference type="RefSeq" id="WP_244725912.1">
    <property type="nucleotide sequence ID" value="NZ_CP095045.1"/>
</dbReference>
<feature type="transmembrane region" description="Helical" evidence="1">
    <location>
        <begin position="54"/>
        <end position="75"/>
    </location>
</feature>
<evidence type="ECO:0000313" key="3">
    <source>
        <dbReference type="Proteomes" id="UP000831786"/>
    </source>
</evidence>
<keyword evidence="3" id="KW-1185">Reference proteome</keyword>
<dbReference type="EMBL" id="CP095045">
    <property type="protein sequence ID" value="UOQ55862.1"/>
    <property type="molecule type" value="Genomic_DNA"/>
</dbReference>
<proteinExistence type="predicted"/>
<organism evidence="2 3">
    <name type="scientific">Leucobacter allii</name>
    <dbReference type="NCBI Taxonomy" id="2932247"/>
    <lineage>
        <taxon>Bacteria</taxon>
        <taxon>Bacillati</taxon>
        <taxon>Actinomycetota</taxon>
        <taxon>Actinomycetes</taxon>
        <taxon>Micrococcales</taxon>
        <taxon>Microbacteriaceae</taxon>
        <taxon>Leucobacter</taxon>
    </lineage>
</organism>
<evidence type="ECO:0008006" key="4">
    <source>
        <dbReference type="Google" id="ProtNLM"/>
    </source>
</evidence>
<protein>
    <recommendedName>
        <fullName evidence="4">Histidine kinase</fullName>
    </recommendedName>
</protein>
<evidence type="ECO:0000313" key="2">
    <source>
        <dbReference type="EMBL" id="UOQ55862.1"/>
    </source>
</evidence>
<accession>A0ABY4FIW7</accession>
<evidence type="ECO:0000256" key="1">
    <source>
        <dbReference type="SAM" id="Phobius"/>
    </source>
</evidence>
<feature type="transmembrane region" description="Helical" evidence="1">
    <location>
        <begin position="87"/>
        <end position="105"/>
    </location>
</feature>